<accession>A0A8K0J4Z8</accession>
<evidence type="ECO:0000313" key="2">
    <source>
        <dbReference type="Proteomes" id="UP000811619"/>
    </source>
</evidence>
<dbReference type="AlphaFoldDB" id="A0A8K0J4Z8"/>
<comment type="caution">
    <text evidence="1">The sequence shown here is derived from an EMBL/GenBank/DDBJ whole genome shotgun (WGS) entry which is preliminary data.</text>
</comment>
<dbReference type="Proteomes" id="UP000811619">
    <property type="component" value="Unassembled WGS sequence"/>
</dbReference>
<dbReference type="OrthoDB" id="10393113at2759"/>
<dbReference type="EMBL" id="SRPY01000456">
    <property type="protein sequence ID" value="KAG5923285.1"/>
    <property type="molecule type" value="Genomic_DNA"/>
</dbReference>
<proteinExistence type="predicted"/>
<sequence length="311" mass="36203">MGHLTCYNCKARKVTYLVNCLVVPQWFKPFIFTNVDSASNLRLMEAYMRDCDIRVQRVDETVEFILRLSSCHTLWQKDIFKHKTACSMEEFVTGLSMYHDIDFNNYIDMRQCDWDKPMEAFLQMDAMSGGVKCYLTWKSGCRQLNEPMGVLEDWQQRLCFIAMATLQHLRHRLEMSACSHLERKLTSRTTAQGHNAIKPDIATINLLGKYLLSLRRRICTWRKELGSLFLAAVSPHMDQDVMRQACAQMDSLCYDLYSHFCFHSQNMDVGLRNRVEMARTTSHPDTGLRREYLPTIKGEAGFAAWMRDGET</sequence>
<evidence type="ECO:0000313" key="1">
    <source>
        <dbReference type="EMBL" id="KAG5923285.1"/>
    </source>
</evidence>
<name>A0A8K0J4Z8_9HYPO</name>
<gene>
    <name evidence="1" type="ORF">E4U42_005004</name>
</gene>
<reference evidence="1" key="1">
    <citation type="journal article" date="2020" name="bioRxiv">
        <title>Whole genome comparisons of ergot fungi reveals the divergence and evolution of species within the genus Claviceps are the result of varying mechanisms driving genome evolution and host range expansion.</title>
        <authorList>
            <person name="Wyka S.A."/>
            <person name="Mondo S.J."/>
            <person name="Liu M."/>
            <person name="Dettman J."/>
            <person name="Nalam V."/>
            <person name="Broders K.D."/>
        </authorList>
    </citation>
    <scope>NUCLEOTIDE SEQUENCE</scope>
    <source>
        <strain evidence="1">CCC 489</strain>
    </source>
</reference>
<protein>
    <submittedName>
        <fullName evidence="1">Uncharacterized protein</fullName>
    </submittedName>
</protein>
<keyword evidence="2" id="KW-1185">Reference proteome</keyword>
<organism evidence="1 2">
    <name type="scientific">Claviceps africana</name>
    <dbReference type="NCBI Taxonomy" id="83212"/>
    <lineage>
        <taxon>Eukaryota</taxon>
        <taxon>Fungi</taxon>
        <taxon>Dikarya</taxon>
        <taxon>Ascomycota</taxon>
        <taxon>Pezizomycotina</taxon>
        <taxon>Sordariomycetes</taxon>
        <taxon>Hypocreomycetidae</taxon>
        <taxon>Hypocreales</taxon>
        <taxon>Clavicipitaceae</taxon>
        <taxon>Claviceps</taxon>
    </lineage>
</organism>